<dbReference type="Proteomes" id="UP000247591">
    <property type="component" value="Unassembled WGS sequence"/>
</dbReference>
<name>A0A318RCX7_WILLI</name>
<comment type="caution">
    <text evidence="1">The sequence shown here is derived from an EMBL/GenBank/DDBJ whole genome shotgun (WGS) entry which is preliminary data.</text>
</comment>
<sequence>MWAQPIEKLIGFLREEFGSYFMAYYDGDPNLG</sequence>
<proteinExistence type="predicted"/>
<organism evidence="1 2">
    <name type="scientific">Williamsia limnetica</name>
    <dbReference type="NCBI Taxonomy" id="882452"/>
    <lineage>
        <taxon>Bacteria</taxon>
        <taxon>Bacillati</taxon>
        <taxon>Actinomycetota</taxon>
        <taxon>Actinomycetes</taxon>
        <taxon>Mycobacteriales</taxon>
        <taxon>Nocardiaceae</taxon>
        <taxon>Williamsia</taxon>
    </lineage>
</organism>
<accession>A0A318RCX7</accession>
<gene>
    <name evidence="1" type="ORF">DFR67_117112</name>
</gene>
<dbReference type="EMBL" id="QJSP01000017">
    <property type="protein sequence ID" value="PYE13341.1"/>
    <property type="molecule type" value="Genomic_DNA"/>
</dbReference>
<evidence type="ECO:0000313" key="1">
    <source>
        <dbReference type="EMBL" id="PYE13341.1"/>
    </source>
</evidence>
<evidence type="ECO:0000313" key="2">
    <source>
        <dbReference type="Proteomes" id="UP000247591"/>
    </source>
</evidence>
<reference evidence="1 2" key="1">
    <citation type="submission" date="2018-06" db="EMBL/GenBank/DDBJ databases">
        <title>Genomic Encyclopedia of Type Strains, Phase IV (KMG-IV): sequencing the most valuable type-strain genomes for metagenomic binning, comparative biology and taxonomic classification.</title>
        <authorList>
            <person name="Goeker M."/>
        </authorList>
    </citation>
    <scope>NUCLEOTIDE SEQUENCE [LARGE SCALE GENOMIC DNA]</scope>
    <source>
        <strain evidence="1 2">DSM 45521</strain>
    </source>
</reference>
<dbReference type="AlphaFoldDB" id="A0A318RCX7"/>
<protein>
    <submittedName>
        <fullName evidence="1">Uncharacterized protein</fullName>
    </submittedName>
</protein>
<keyword evidence="2" id="KW-1185">Reference proteome</keyword>